<organism evidence="2">
    <name type="scientific">viral metagenome</name>
    <dbReference type="NCBI Taxonomy" id="1070528"/>
    <lineage>
        <taxon>unclassified sequences</taxon>
        <taxon>metagenomes</taxon>
        <taxon>organismal metagenomes</taxon>
    </lineage>
</organism>
<name>A0A6C0K199_9ZZZZ</name>
<evidence type="ECO:0000256" key="1">
    <source>
        <dbReference type="SAM" id="Phobius"/>
    </source>
</evidence>
<dbReference type="EMBL" id="MN740781">
    <property type="protein sequence ID" value="QHU11323.1"/>
    <property type="molecule type" value="Genomic_DNA"/>
</dbReference>
<sequence length="75" mass="8242">MQLLMFLYTAFLFFVLTPGIVLSLPPKGSKVVVALTHAVVFALVYCLTHKVVYRFVYEGFDAASDKAAADKAKAK</sequence>
<proteinExistence type="predicted"/>
<dbReference type="AlphaFoldDB" id="A0A6C0K199"/>
<feature type="transmembrane region" description="Helical" evidence="1">
    <location>
        <begin position="33"/>
        <end position="53"/>
    </location>
</feature>
<keyword evidence="1" id="KW-1133">Transmembrane helix</keyword>
<reference evidence="2" key="1">
    <citation type="journal article" date="2020" name="Nature">
        <title>Giant virus diversity and host interactions through global metagenomics.</title>
        <authorList>
            <person name="Schulz F."/>
            <person name="Roux S."/>
            <person name="Paez-Espino D."/>
            <person name="Jungbluth S."/>
            <person name="Walsh D.A."/>
            <person name="Denef V.J."/>
            <person name="McMahon K.D."/>
            <person name="Konstantinidis K.T."/>
            <person name="Eloe-Fadrosh E.A."/>
            <person name="Kyrpides N.C."/>
            <person name="Woyke T."/>
        </authorList>
    </citation>
    <scope>NUCLEOTIDE SEQUENCE</scope>
    <source>
        <strain evidence="2">GVMAG-S-1101165-84</strain>
    </source>
</reference>
<protein>
    <submittedName>
        <fullName evidence="2">Uncharacterized protein</fullName>
    </submittedName>
</protein>
<keyword evidence="1" id="KW-0812">Transmembrane</keyword>
<accession>A0A6C0K199</accession>
<keyword evidence="1" id="KW-0472">Membrane</keyword>
<evidence type="ECO:0000313" key="2">
    <source>
        <dbReference type="EMBL" id="QHU11323.1"/>
    </source>
</evidence>